<proteinExistence type="predicted"/>
<reference evidence="1" key="1">
    <citation type="submission" date="2020-04" db="EMBL/GenBank/DDBJ databases">
        <authorList>
            <person name="Chiriac C."/>
            <person name="Salcher M."/>
            <person name="Ghai R."/>
            <person name="Kavagutti S V."/>
        </authorList>
    </citation>
    <scope>NUCLEOTIDE SEQUENCE</scope>
</reference>
<gene>
    <name evidence="1" type="ORF">UFOVP53_56</name>
</gene>
<sequence>MASTNKIRKQFTMSIVDCAQALQSLHVVGTVITDDISAAWVEVGQGNIVRVVLTADTYFAFSDDDAAAAVTVSTSPAVKLGSGESYIITSAKYIRASVNPSRVELLDV</sequence>
<protein>
    <submittedName>
        <fullName evidence="1">Uncharacterized protein</fullName>
    </submittedName>
</protein>
<accession>A0A6J5KV79</accession>
<evidence type="ECO:0000313" key="1">
    <source>
        <dbReference type="EMBL" id="CAB4125075.1"/>
    </source>
</evidence>
<dbReference type="EMBL" id="LR796189">
    <property type="protein sequence ID" value="CAB4125075.1"/>
    <property type="molecule type" value="Genomic_DNA"/>
</dbReference>
<name>A0A6J5KV79_9CAUD</name>
<organism evidence="1">
    <name type="scientific">uncultured Caudovirales phage</name>
    <dbReference type="NCBI Taxonomy" id="2100421"/>
    <lineage>
        <taxon>Viruses</taxon>
        <taxon>Duplodnaviria</taxon>
        <taxon>Heunggongvirae</taxon>
        <taxon>Uroviricota</taxon>
        <taxon>Caudoviricetes</taxon>
        <taxon>Peduoviridae</taxon>
        <taxon>Maltschvirus</taxon>
        <taxon>Maltschvirus maltsch</taxon>
    </lineage>
</organism>